<evidence type="ECO:0000313" key="2">
    <source>
        <dbReference type="Proteomes" id="UP000595140"/>
    </source>
</evidence>
<accession>A0A484KZP5</accession>
<dbReference type="Proteomes" id="UP000595140">
    <property type="component" value="Unassembled WGS sequence"/>
</dbReference>
<organism evidence="1 2">
    <name type="scientific">Cuscuta campestris</name>
    <dbReference type="NCBI Taxonomy" id="132261"/>
    <lineage>
        <taxon>Eukaryota</taxon>
        <taxon>Viridiplantae</taxon>
        <taxon>Streptophyta</taxon>
        <taxon>Embryophyta</taxon>
        <taxon>Tracheophyta</taxon>
        <taxon>Spermatophyta</taxon>
        <taxon>Magnoliopsida</taxon>
        <taxon>eudicotyledons</taxon>
        <taxon>Gunneridae</taxon>
        <taxon>Pentapetalae</taxon>
        <taxon>asterids</taxon>
        <taxon>lamiids</taxon>
        <taxon>Solanales</taxon>
        <taxon>Convolvulaceae</taxon>
        <taxon>Cuscuteae</taxon>
        <taxon>Cuscuta</taxon>
        <taxon>Cuscuta subgen. Grammica</taxon>
        <taxon>Cuscuta sect. Cleistogrammica</taxon>
    </lineage>
</organism>
<gene>
    <name evidence="1" type="ORF">CCAM_LOCUS11203</name>
</gene>
<proteinExistence type="predicted"/>
<name>A0A484KZP5_9ASTE</name>
<sequence length="123" mass="13974">MALPDEDSFPSPLPSFCLESIMKRAQEMEEERQLGVAGAATSRLIDVINNDRKRALTKTTGSLEPPNKKVKHSDNKGDFTSYMILTIRVMVARMKDRADFSCRADEEAAFNCFFSAFRLQFSW</sequence>
<keyword evidence="2" id="KW-1185">Reference proteome</keyword>
<protein>
    <submittedName>
        <fullName evidence="1">Uncharacterized protein</fullName>
    </submittedName>
</protein>
<evidence type="ECO:0000313" key="1">
    <source>
        <dbReference type="EMBL" id="VFQ69427.1"/>
    </source>
</evidence>
<reference evidence="1 2" key="1">
    <citation type="submission" date="2018-04" db="EMBL/GenBank/DDBJ databases">
        <authorList>
            <person name="Vogel A."/>
        </authorList>
    </citation>
    <scope>NUCLEOTIDE SEQUENCE [LARGE SCALE GENOMIC DNA]</scope>
</reference>
<dbReference type="AlphaFoldDB" id="A0A484KZP5"/>
<dbReference type="EMBL" id="OOIL02000780">
    <property type="protein sequence ID" value="VFQ69427.1"/>
    <property type="molecule type" value="Genomic_DNA"/>
</dbReference>